<dbReference type="GO" id="GO:0032259">
    <property type="term" value="P:methylation"/>
    <property type="evidence" value="ECO:0007669"/>
    <property type="project" value="UniProtKB-KW"/>
</dbReference>
<dbReference type="Proteomes" id="UP001271769">
    <property type="component" value="Unassembled WGS sequence"/>
</dbReference>
<gene>
    <name evidence="1" type="ORF">SMD31_08055</name>
</gene>
<dbReference type="RefSeq" id="WP_320500296.1">
    <property type="nucleotide sequence ID" value="NZ_JAXCLX010000001.1"/>
</dbReference>
<sequence>MNYDAQNRIFRNPSYKRHNSRRQEHLATLDLDVFARTVLELGAGVGDHTTFFLDRGCTVTSVEARADNCDMFAKIMTFVGENGYAAASRSRLIQADVTKLPPELGRYDIVYAYGILYHLSDPEKALQSFASHTEDLLLLETCVSVGDYESPNYVAEVQSHQSQSFQGIGCRPTRRWLFNKLKTLFPFVYVPTTQPVHEDFPVDWTVAPKTEFTRAVFIGSRKPIANSRLLDHLPEKQSYR</sequence>
<dbReference type="SUPFAM" id="SSF53335">
    <property type="entry name" value="S-adenosyl-L-methionine-dependent methyltransferases"/>
    <property type="match status" value="1"/>
</dbReference>
<protein>
    <submittedName>
        <fullName evidence="1">Class I SAM-dependent methyltransferase</fullName>
        <ecNumber evidence="1">2.1.-.-</ecNumber>
    </submittedName>
</protein>
<keyword evidence="1" id="KW-0489">Methyltransferase</keyword>
<keyword evidence="1" id="KW-0808">Transferase</keyword>
<evidence type="ECO:0000313" key="1">
    <source>
        <dbReference type="EMBL" id="MDY0871872.1"/>
    </source>
</evidence>
<dbReference type="Gene3D" id="3.40.50.150">
    <property type="entry name" value="Vaccinia Virus protein VP39"/>
    <property type="match status" value="1"/>
</dbReference>
<dbReference type="CDD" id="cd02440">
    <property type="entry name" value="AdoMet_MTases"/>
    <property type="match status" value="1"/>
</dbReference>
<dbReference type="GO" id="GO:0008168">
    <property type="term" value="F:methyltransferase activity"/>
    <property type="evidence" value="ECO:0007669"/>
    <property type="project" value="UniProtKB-KW"/>
</dbReference>
<accession>A0ABU5DX53</accession>
<keyword evidence="2" id="KW-1185">Reference proteome</keyword>
<dbReference type="InterPro" id="IPR029063">
    <property type="entry name" value="SAM-dependent_MTases_sf"/>
</dbReference>
<dbReference type="Pfam" id="PF13489">
    <property type="entry name" value="Methyltransf_23"/>
    <property type="match status" value="1"/>
</dbReference>
<dbReference type="EC" id="2.1.-.-" evidence="1"/>
<evidence type="ECO:0000313" key="2">
    <source>
        <dbReference type="Proteomes" id="UP001271769"/>
    </source>
</evidence>
<dbReference type="EMBL" id="JAXCLX010000001">
    <property type="protein sequence ID" value="MDY0871872.1"/>
    <property type="molecule type" value="Genomic_DNA"/>
</dbReference>
<comment type="caution">
    <text evidence="1">The sequence shown here is derived from an EMBL/GenBank/DDBJ whole genome shotgun (WGS) entry which is preliminary data.</text>
</comment>
<proteinExistence type="predicted"/>
<reference evidence="1 2" key="1">
    <citation type="journal article" date="2013" name="Antonie Van Leeuwenhoek">
        <title>Dongia rigui sp. nov., isolated from freshwater of a large wetland in Korea.</title>
        <authorList>
            <person name="Baik K.S."/>
            <person name="Hwang Y.M."/>
            <person name="Choi J.S."/>
            <person name="Kwon J."/>
            <person name="Seong C.N."/>
        </authorList>
    </citation>
    <scope>NUCLEOTIDE SEQUENCE [LARGE SCALE GENOMIC DNA]</scope>
    <source>
        <strain evidence="1 2">04SU4-P</strain>
    </source>
</reference>
<organism evidence="1 2">
    <name type="scientific">Dongia rigui</name>
    <dbReference type="NCBI Taxonomy" id="940149"/>
    <lineage>
        <taxon>Bacteria</taxon>
        <taxon>Pseudomonadati</taxon>
        <taxon>Pseudomonadota</taxon>
        <taxon>Alphaproteobacteria</taxon>
        <taxon>Rhodospirillales</taxon>
        <taxon>Dongiaceae</taxon>
        <taxon>Dongia</taxon>
    </lineage>
</organism>
<name>A0ABU5DX53_9PROT</name>